<dbReference type="EMBL" id="LRBV02000006">
    <property type="status" value="NOT_ANNOTATED_CDS"/>
    <property type="molecule type" value="Genomic_DNA"/>
</dbReference>
<dbReference type="PANTHER" id="PTHR33344:SF7">
    <property type="entry name" value="TRANSMEMBRANE PROTEIN"/>
    <property type="match status" value="1"/>
</dbReference>
<dbReference type="EnsemblPlants" id="QL06p021600:mrna">
    <property type="protein sequence ID" value="QL06p021600:mrna"/>
    <property type="gene ID" value="QL06p021600"/>
</dbReference>
<reference evidence="1" key="2">
    <citation type="submission" date="2021-01" db="UniProtKB">
        <authorList>
            <consortium name="EnsemblPlants"/>
        </authorList>
    </citation>
    <scope>IDENTIFICATION</scope>
</reference>
<organism evidence="1 2">
    <name type="scientific">Quercus lobata</name>
    <name type="common">Valley oak</name>
    <dbReference type="NCBI Taxonomy" id="97700"/>
    <lineage>
        <taxon>Eukaryota</taxon>
        <taxon>Viridiplantae</taxon>
        <taxon>Streptophyta</taxon>
        <taxon>Embryophyta</taxon>
        <taxon>Tracheophyta</taxon>
        <taxon>Spermatophyta</taxon>
        <taxon>Magnoliopsida</taxon>
        <taxon>eudicotyledons</taxon>
        <taxon>Gunneridae</taxon>
        <taxon>Pentapetalae</taxon>
        <taxon>rosids</taxon>
        <taxon>fabids</taxon>
        <taxon>Fagales</taxon>
        <taxon>Fagaceae</taxon>
        <taxon>Quercus</taxon>
    </lineage>
</organism>
<dbReference type="Gramene" id="QL06p021600:mrna">
    <property type="protein sequence ID" value="QL06p021600:mrna"/>
    <property type="gene ID" value="QL06p021600"/>
</dbReference>
<dbReference type="InParanoid" id="A0A7N2LZ94"/>
<reference evidence="1 2" key="1">
    <citation type="journal article" date="2016" name="G3 (Bethesda)">
        <title>First Draft Assembly and Annotation of the Genome of a California Endemic Oak Quercus lobata Nee (Fagaceae).</title>
        <authorList>
            <person name="Sork V.L."/>
            <person name="Fitz-Gibbon S.T."/>
            <person name="Puiu D."/>
            <person name="Crepeau M."/>
            <person name="Gugger P.F."/>
            <person name="Sherman R."/>
            <person name="Stevens K."/>
            <person name="Langley C.H."/>
            <person name="Pellegrini M."/>
            <person name="Salzberg S.L."/>
        </authorList>
    </citation>
    <scope>NUCLEOTIDE SEQUENCE [LARGE SCALE GENOMIC DNA]</scope>
    <source>
        <strain evidence="1 2">cv. SW786</strain>
    </source>
</reference>
<dbReference type="AlphaFoldDB" id="A0A7N2LZ94"/>
<name>A0A7N2LZ94_QUELO</name>
<evidence type="ECO:0000313" key="2">
    <source>
        <dbReference type="Proteomes" id="UP000594261"/>
    </source>
</evidence>
<dbReference type="FunCoup" id="A0A7N2LZ94">
    <property type="interactions" value="506"/>
</dbReference>
<dbReference type="Proteomes" id="UP000594261">
    <property type="component" value="Chromosome 6"/>
</dbReference>
<protein>
    <submittedName>
        <fullName evidence="1">Uncharacterized protein</fullName>
    </submittedName>
</protein>
<accession>A0A7N2LZ94</accession>
<evidence type="ECO:0000313" key="1">
    <source>
        <dbReference type="EnsemblPlants" id="QL06p021600:mrna"/>
    </source>
</evidence>
<keyword evidence="2" id="KW-1185">Reference proteome</keyword>
<sequence>MEPALVSCCIMRAVYSAAALSVLHLNGGALLLLKGGAEYCRLCNGSAGRHLRTLTLLVDDGATCAGCDYKLLAVIATQIRYIKESEEIRLAMQPLELMKRVREIEQEVYAQPETVQQKDSKQTAAVDLSKRLKDFRSANDAASLKALEEWRKRKMDRARQRELGKNGTVTSQA</sequence>
<dbReference type="PANTHER" id="PTHR33344">
    <property type="entry name" value="OS02G0761600 PROTEIN"/>
    <property type="match status" value="1"/>
</dbReference>
<proteinExistence type="predicted"/>